<dbReference type="Proteomes" id="UP000722791">
    <property type="component" value="Unassembled WGS sequence"/>
</dbReference>
<evidence type="ECO:0000313" key="3">
    <source>
        <dbReference type="Proteomes" id="UP000722791"/>
    </source>
</evidence>
<dbReference type="PANTHER" id="PTHR44329:SF214">
    <property type="entry name" value="PROTEIN KINASE DOMAIN-CONTAINING PROTEIN"/>
    <property type="match status" value="1"/>
</dbReference>
<dbReference type="InterPro" id="IPR051681">
    <property type="entry name" value="Ser/Thr_Kinases-Pseudokinases"/>
</dbReference>
<dbReference type="EMBL" id="BNCQ01000002">
    <property type="protein sequence ID" value="GIL95555.1"/>
    <property type="molecule type" value="Genomic_DNA"/>
</dbReference>
<dbReference type="Gene3D" id="1.10.510.10">
    <property type="entry name" value="Transferase(Phosphotransferase) domain 1"/>
    <property type="match status" value="1"/>
</dbReference>
<dbReference type="InterPro" id="IPR011009">
    <property type="entry name" value="Kinase-like_dom_sf"/>
</dbReference>
<organism evidence="2 3">
    <name type="scientific">Volvox reticuliferus</name>
    <dbReference type="NCBI Taxonomy" id="1737510"/>
    <lineage>
        <taxon>Eukaryota</taxon>
        <taxon>Viridiplantae</taxon>
        <taxon>Chlorophyta</taxon>
        <taxon>core chlorophytes</taxon>
        <taxon>Chlorophyceae</taxon>
        <taxon>CS clade</taxon>
        <taxon>Chlamydomonadales</taxon>
        <taxon>Volvocaceae</taxon>
        <taxon>Volvox</taxon>
    </lineage>
</organism>
<gene>
    <name evidence="2" type="ORF">Vretimale_1561</name>
</gene>
<protein>
    <recommendedName>
        <fullName evidence="1">Protein kinase domain-containing protein</fullName>
    </recommendedName>
</protein>
<evidence type="ECO:0000313" key="2">
    <source>
        <dbReference type="EMBL" id="GIL95555.1"/>
    </source>
</evidence>
<dbReference type="Pfam" id="PF07714">
    <property type="entry name" value="PK_Tyr_Ser-Thr"/>
    <property type="match status" value="1"/>
</dbReference>
<dbReference type="GO" id="GO:0005524">
    <property type="term" value="F:ATP binding"/>
    <property type="evidence" value="ECO:0007669"/>
    <property type="project" value="InterPro"/>
</dbReference>
<dbReference type="InterPro" id="IPR000719">
    <property type="entry name" value="Prot_kinase_dom"/>
</dbReference>
<dbReference type="PROSITE" id="PS50011">
    <property type="entry name" value="PROTEIN_KINASE_DOM"/>
    <property type="match status" value="1"/>
</dbReference>
<comment type="caution">
    <text evidence="2">The sequence shown here is derived from an EMBL/GenBank/DDBJ whole genome shotgun (WGS) entry which is preliminary data.</text>
</comment>
<proteinExistence type="predicted"/>
<dbReference type="GO" id="GO:0004674">
    <property type="term" value="F:protein serine/threonine kinase activity"/>
    <property type="evidence" value="ECO:0007669"/>
    <property type="project" value="TreeGrafter"/>
</dbReference>
<reference evidence="2" key="1">
    <citation type="journal article" date="2021" name="Proc. Natl. Acad. Sci. U.S.A.">
        <title>Three genomes in the algal genus Volvox reveal the fate of a haploid sex-determining region after a transition to homothallism.</title>
        <authorList>
            <person name="Yamamoto K."/>
            <person name="Hamaji T."/>
            <person name="Kawai-Toyooka H."/>
            <person name="Matsuzaki R."/>
            <person name="Takahashi F."/>
            <person name="Nishimura Y."/>
            <person name="Kawachi M."/>
            <person name="Noguchi H."/>
            <person name="Minakuchi Y."/>
            <person name="Umen J.G."/>
            <person name="Toyoda A."/>
            <person name="Nozaki H."/>
        </authorList>
    </citation>
    <scope>NUCLEOTIDE SEQUENCE</scope>
    <source>
        <strain evidence="2">NIES-3785</strain>
    </source>
</reference>
<accession>A0A8J4D9H1</accession>
<dbReference type="PANTHER" id="PTHR44329">
    <property type="entry name" value="SERINE/THREONINE-PROTEIN KINASE TNNI3K-RELATED"/>
    <property type="match status" value="1"/>
</dbReference>
<dbReference type="AlphaFoldDB" id="A0A8J4D9H1"/>
<dbReference type="SUPFAM" id="SSF56112">
    <property type="entry name" value="Protein kinase-like (PK-like)"/>
    <property type="match status" value="1"/>
</dbReference>
<feature type="non-terminal residue" evidence="2">
    <location>
        <position position="1"/>
    </location>
</feature>
<dbReference type="InterPro" id="IPR001245">
    <property type="entry name" value="Ser-Thr/Tyr_kinase_cat_dom"/>
</dbReference>
<feature type="domain" description="Protein kinase" evidence="1">
    <location>
        <begin position="1"/>
        <end position="112"/>
    </location>
</feature>
<name>A0A8J4D9H1_9CHLO</name>
<evidence type="ECO:0000259" key="1">
    <source>
        <dbReference type="PROSITE" id="PS50011"/>
    </source>
</evidence>
<sequence length="118" mass="13104">QITEDGTRYAMVDQACGTVTHMAPELLPGKAHVEASADIYSFGILMWELVSGGVRPFPHLRPDHIPRHVYKGARPIFGELVPLNYRGLAQACWAADPHRRPKAADLVTMVTVQMQELD</sequence>